<feature type="transmembrane region" description="Helical" evidence="8">
    <location>
        <begin position="231"/>
        <end position="252"/>
    </location>
</feature>
<evidence type="ECO:0000313" key="10">
    <source>
        <dbReference type="EMBL" id="KFZ38736.1"/>
    </source>
</evidence>
<evidence type="ECO:0000256" key="4">
    <source>
        <dbReference type="ARBA" id="ARBA00022475"/>
    </source>
</evidence>
<reference evidence="10 11" key="1">
    <citation type="submission" date="2014-06" db="EMBL/GenBank/DDBJ databases">
        <title>Shewanella sp. YQH10.</title>
        <authorList>
            <person name="Liu Y."/>
            <person name="Zeng R."/>
        </authorList>
    </citation>
    <scope>NUCLEOTIDE SEQUENCE [LARGE SCALE GENOMIC DNA]</scope>
    <source>
        <strain evidence="10 11">YQH10</strain>
    </source>
</reference>
<name>A0A094K231_9GAMM</name>
<feature type="domain" description="ABC transmembrane type-2" evidence="9">
    <location>
        <begin position="137"/>
        <end position="374"/>
    </location>
</feature>
<dbReference type="AlphaFoldDB" id="A0A094K231"/>
<dbReference type="InterPro" id="IPR047817">
    <property type="entry name" value="ABC2_TM_bact-type"/>
</dbReference>
<organism evidence="10 11">
    <name type="scientific">Shewanella mangrovi</name>
    <dbReference type="NCBI Taxonomy" id="1515746"/>
    <lineage>
        <taxon>Bacteria</taxon>
        <taxon>Pseudomonadati</taxon>
        <taxon>Pseudomonadota</taxon>
        <taxon>Gammaproteobacteria</taxon>
        <taxon>Alteromonadales</taxon>
        <taxon>Shewanellaceae</taxon>
        <taxon>Shewanella</taxon>
    </lineage>
</organism>
<gene>
    <name evidence="10" type="ORF">HR45_04790</name>
</gene>
<dbReference type="eggNOG" id="COG0842">
    <property type="taxonomic scope" value="Bacteria"/>
</dbReference>
<evidence type="ECO:0000256" key="8">
    <source>
        <dbReference type="RuleBase" id="RU361157"/>
    </source>
</evidence>
<feature type="transmembrane region" description="Helical" evidence="8">
    <location>
        <begin position="264"/>
        <end position="283"/>
    </location>
</feature>
<dbReference type="PANTHER" id="PTHR30294">
    <property type="entry name" value="MEMBRANE COMPONENT OF ABC TRANSPORTER YHHJ-RELATED"/>
    <property type="match status" value="1"/>
</dbReference>
<evidence type="ECO:0000256" key="6">
    <source>
        <dbReference type="ARBA" id="ARBA00022989"/>
    </source>
</evidence>
<dbReference type="InterPro" id="IPR051449">
    <property type="entry name" value="ABC-2_transporter_component"/>
</dbReference>
<dbReference type="EMBL" id="JPEO01000002">
    <property type="protein sequence ID" value="KFZ38736.1"/>
    <property type="molecule type" value="Genomic_DNA"/>
</dbReference>
<comment type="subcellular location">
    <subcellularLocation>
        <location evidence="8">Cell inner membrane</location>
        <topology evidence="8">Multi-pass membrane protein</topology>
    </subcellularLocation>
    <subcellularLocation>
        <location evidence="1">Cell membrane</location>
        <topology evidence="1">Multi-pass membrane protein</topology>
    </subcellularLocation>
</comment>
<dbReference type="Gene3D" id="3.40.1710.10">
    <property type="entry name" value="abc type-2 transporter like domain"/>
    <property type="match status" value="1"/>
</dbReference>
<proteinExistence type="inferred from homology"/>
<dbReference type="GO" id="GO:0043190">
    <property type="term" value="C:ATP-binding cassette (ABC) transporter complex"/>
    <property type="evidence" value="ECO:0007669"/>
    <property type="project" value="InterPro"/>
</dbReference>
<feature type="transmembrane region" description="Helical" evidence="8">
    <location>
        <begin position="183"/>
        <end position="205"/>
    </location>
</feature>
<feature type="transmembrane region" description="Helical" evidence="8">
    <location>
        <begin position="353"/>
        <end position="371"/>
    </location>
</feature>
<evidence type="ECO:0000256" key="3">
    <source>
        <dbReference type="ARBA" id="ARBA00022448"/>
    </source>
</evidence>
<evidence type="ECO:0000256" key="5">
    <source>
        <dbReference type="ARBA" id="ARBA00022692"/>
    </source>
</evidence>
<feature type="transmembrane region" description="Helical" evidence="8">
    <location>
        <begin position="21"/>
        <end position="41"/>
    </location>
</feature>
<evidence type="ECO:0000259" key="9">
    <source>
        <dbReference type="PROSITE" id="PS51012"/>
    </source>
</evidence>
<accession>A0A094K231</accession>
<keyword evidence="3 8" id="KW-0813">Transport</keyword>
<keyword evidence="7 8" id="KW-0472">Membrane</keyword>
<evidence type="ECO:0000256" key="2">
    <source>
        <dbReference type="ARBA" id="ARBA00007783"/>
    </source>
</evidence>
<keyword evidence="11" id="KW-1185">Reference proteome</keyword>
<dbReference type="OrthoDB" id="9808686at2"/>
<dbReference type="InterPro" id="IPR013525">
    <property type="entry name" value="ABC2_TM"/>
</dbReference>
<sequence>MWARLWAIVTKELKQLRRDRMTFGMIVMLPLMQLMLFGYAINTDVRHVPAGIVDLSQTSYSRQLFQMVSATQVVDFTQRYYSAQAADEAITRGEVKAVLLIPADFSSRLVLHPAFDHNREYSPLTRPVAQWLVDGADTMVAAAMRSLRNMPLTELTAKGVTLTAPSFEVVQYFNPEQRSVVNIVPGLLAIILTMTMVMFTSAAIVREREQGNMEFLIATPVKPVELMVGKIVPYVFVGLVQASIILSVGHWVFAVPVRGGLDSLLIASLLFIFASLTLGLVISTLTKNQLQAMQMTVFILMPSILLSGFMFPYDAMPIPAQWIAEVLPATHFMRMVRGIVLRDADVFSLSKDALWLLGFTCVGVLVAAKRFNKRLE</sequence>
<evidence type="ECO:0000256" key="7">
    <source>
        <dbReference type="ARBA" id="ARBA00023136"/>
    </source>
</evidence>
<evidence type="ECO:0000256" key="1">
    <source>
        <dbReference type="ARBA" id="ARBA00004651"/>
    </source>
</evidence>
<protein>
    <recommendedName>
        <fullName evidence="8">Transport permease protein</fullName>
    </recommendedName>
</protein>
<feature type="transmembrane region" description="Helical" evidence="8">
    <location>
        <begin position="295"/>
        <end position="313"/>
    </location>
</feature>
<dbReference type="RefSeq" id="WP_037440112.1">
    <property type="nucleotide sequence ID" value="NZ_JPEO01000002.1"/>
</dbReference>
<dbReference type="PROSITE" id="PS51012">
    <property type="entry name" value="ABC_TM2"/>
    <property type="match status" value="1"/>
</dbReference>
<evidence type="ECO:0000313" key="11">
    <source>
        <dbReference type="Proteomes" id="UP000029264"/>
    </source>
</evidence>
<keyword evidence="4 8" id="KW-1003">Cell membrane</keyword>
<dbReference type="Pfam" id="PF12698">
    <property type="entry name" value="ABC2_membrane_3"/>
    <property type="match status" value="1"/>
</dbReference>
<dbReference type="STRING" id="1515746.HR45_04790"/>
<dbReference type="GO" id="GO:0140359">
    <property type="term" value="F:ABC-type transporter activity"/>
    <property type="evidence" value="ECO:0007669"/>
    <property type="project" value="InterPro"/>
</dbReference>
<dbReference type="PRINTS" id="PR00164">
    <property type="entry name" value="ABC2TRNSPORT"/>
</dbReference>
<dbReference type="Proteomes" id="UP000029264">
    <property type="component" value="Unassembled WGS sequence"/>
</dbReference>
<comment type="similarity">
    <text evidence="2 8">Belongs to the ABC-2 integral membrane protein family.</text>
</comment>
<dbReference type="PANTHER" id="PTHR30294:SF29">
    <property type="entry name" value="MULTIDRUG ABC TRANSPORTER PERMEASE YBHS-RELATED"/>
    <property type="match status" value="1"/>
</dbReference>
<keyword evidence="6 8" id="KW-1133">Transmembrane helix</keyword>
<keyword evidence="5 8" id="KW-0812">Transmembrane</keyword>
<comment type="caution">
    <text evidence="10">The sequence shown here is derived from an EMBL/GenBank/DDBJ whole genome shotgun (WGS) entry which is preliminary data.</text>
</comment>
<dbReference type="InterPro" id="IPR000412">
    <property type="entry name" value="ABC_2_transport"/>
</dbReference>